<sequence>MSDTTANSSLPRIGVVVIGRNEGERLRACLTSVLAMNYPGDLLDVIYVDSSSTDGSVALAKSMGVRTIVLDGPTTAARGRNAGWTATDTPFILFLDGDTLLNAEFVATSLPRLADGSIAGVYGDRREMRTADSIYNAIFDMDWNAASSTGSSWSIFFGGDALVRRSALESVGGYNESLIAGEEPDLCRRMRGLGNRILHIDAPMTLHDLAMYTLKQYWRRSVRTGYAYAEISSMYANTNDPLWSAESSSNWTRGIFWTCGPAFATLLSILMWSLLPLFLFLLVALALFARTAMKVRSRTESTKLLAAYSVHSHLQQIPIFFGQLRYRRQRQRGGNAAIIEYKSTP</sequence>
<keyword evidence="1" id="KW-1133">Transmembrane helix</keyword>
<dbReference type="GO" id="GO:0016740">
    <property type="term" value="F:transferase activity"/>
    <property type="evidence" value="ECO:0007669"/>
    <property type="project" value="UniProtKB-KW"/>
</dbReference>
<dbReference type="InterPro" id="IPR029044">
    <property type="entry name" value="Nucleotide-diphossugar_trans"/>
</dbReference>
<dbReference type="RefSeq" id="WP_184214567.1">
    <property type="nucleotide sequence ID" value="NZ_JACHIP010000002.1"/>
</dbReference>
<dbReference type="Pfam" id="PF00535">
    <property type="entry name" value="Glycos_transf_2"/>
    <property type="match status" value="1"/>
</dbReference>
<evidence type="ECO:0000256" key="1">
    <source>
        <dbReference type="SAM" id="Phobius"/>
    </source>
</evidence>
<protein>
    <submittedName>
        <fullName evidence="3">Cellulose synthase/poly-beta-1,6-N-acetylglucosamine synthase-like glycosyltransferase</fullName>
    </submittedName>
</protein>
<evidence type="ECO:0000313" key="3">
    <source>
        <dbReference type="EMBL" id="MBB5056557.1"/>
    </source>
</evidence>
<keyword evidence="3" id="KW-0808">Transferase</keyword>
<organism evidence="3 4">
    <name type="scientific">Granulicella aggregans</name>
    <dbReference type="NCBI Taxonomy" id="474949"/>
    <lineage>
        <taxon>Bacteria</taxon>
        <taxon>Pseudomonadati</taxon>
        <taxon>Acidobacteriota</taxon>
        <taxon>Terriglobia</taxon>
        <taxon>Terriglobales</taxon>
        <taxon>Acidobacteriaceae</taxon>
        <taxon>Granulicella</taxon>
    </lineage>
</organism>
<dbReference type="EMBL" id="JACHIP010000002">
    <property type="protein sequence ID" value="MBB5056557.1"/>
    <property type="molecule type" value="Genomic_DNA"/>
</dbReference>
<evidence type="ECO:0000259" key="2">
    <source>
        <dbReference type="Pfam" id="PF00535"/>
    </source>
</evidence>
<dbReference type="PANTHER" id="PTHR43646:SF6">
    <property type="entry name" value="PRE-MYCOFACTOCIN GLYCOSYLTRANSFERASE"/>
    <property type="match status" value="1"/>
</dbReference>
<keyword evidence="1" id="KW-0812">Transmembrane</keyword>
<evidence type="ECO:0000313" key="4">
    <source>
        <dbReference type="Proteomes" id="UP000540989"/>
    </source>
</evidence>
<reference evidence="3 4" key="1">
    <citation type="submission" date="2020-08" db="EMBL/GenBank/DDBJ databases">
        <title>Genomic Encyclopedia of Type Strains, Phase IV (KMG-V): Genome sequencing to study the core and pangenomes of soil and plant-associated prokaryotes.</title>
        <authorList>
            <person name="Whitman W."/>
        </authorList>
    </citation>
    <scope>NUCLEOTIDE SEQUENCE [LARGE SCALE GENOMIC DNA]</scope>
    <source>
        <strain evidence="3 4">M8UP14</strain>
    </source>
</reference>
<feature type="domain" description="Glycosyltransferase 2-like" evidence="2">
    <location>
        <begin position="15"/>
        <end position="169"/>
    </location>
</feature>
<dbReference type="InterPro" id="IPR001173">
    <property type="entry name" value="Glyco_trans_2-like"/>
</dbReference>
<gene>
    <name evidence="3" type="ORF">HDF16_001242</name>
</gene>
<keyword evidence="4" id="KW-1185">Reference proteome</keyword>
<keyword evidence="1" id="KW-0472">Membrane</keyword>
<dbReference type="SUPFAM" id="SSF53448">
    <property type="entry name" value="Nucleotide-diphospho-sugar transferases"/>
    <property type="match status" value="1"/>
</dbReference>
<name>A0A7W7ZB59_9BACT</name>
<dbReference type="AlphaFoldDB" id="A0A7W7ZB59"/>
<dbReference type="Proteomes" id="UP000540989">
    <property type="component" value="Unassembled WGS sequence"/>
</dbReference>
<dbReference type="Gene3D" id="3.90.550.10">
    <property type="entry name" value="Spore Coat Polysaccharide Biosynthesis Protein SpsA, Chain A"/>
    <property type="match status" value="1"/>
</dbReference>
<comment type="caution">
    <text evidence="3">The sequence shown here is derived from an EMBL/GenBank/DDBJ whole genome shotgun (WGS) entry which is preliminary data.</text>
</comment>
<feature type="transmembrane region" description="Helical" evidence="1">
    <location>
        <begin position="262"/>
        <end position="288"/>
    </location>
</feature>
<proteinExistence type="predicted"/>
<dbReference type="PANTHER" id="PTHR43646">
    <property type="entry name" value="GLYCOSYLTRANSFERASE"/>
    <property type="match status" value="1"/>
</dbReference>
<accession>A0A7W7ZB59</accession>